<dbReference type="InterPro" id="IPR025392">
    <property type="entry name" value="DUF4124"/>
</dbReference>
<evidence type="ECO:0000313" key="3">
    <source>
        <dbReference type="EMBL" id="TDN57173.1"/>
    </source>
</evidence>
<dbReference type="Proteomes" id="UP000295129">
    <property type="component" value="Unassembled WGS sequence"/>
</dbReference>
<dbReference type="EMBL" id="SNVV01000001">
    <property type="protein sequence ID" value="TDN57173.1"/>
    <property type="molecule type" value="Genomic_DNA"/>
</dbReference>
<evidence type="ECO:0000256" key="1">
    <source>
        <dbReference type="SAM" id="MobiDB-lite"/>
    </source>
</evidence>
<dbReference type="AlphaFoldDB" id="A0A4R6EH86"/>
<comment type="caution">
    <text evidence="3">The sequence shown here is derived from an EMBL/GenBank/DDBJ whole genome shotgun (WGS) entry which is preliminary data.</text>
</comment>
<evidence type="ECO:0000313" key="4">
    <source>
        <dbReference type="Proteomes" id="UP000295129"/>
    </source>
</evidence>
<proteinExistence type="predicted"/>
<feature type="compositionally biased region" description="Basic residues" evidence="1">
    <location>
        <begin position="1"/>
        <end position="10"/>
    </location>
</feature>
<evidence type="ECO:0000259" key="2">
    <source>
        <dbReference type="Pfam" id="PF13511"/>
    </source>
</evidence>
<reference evidence="3 4" key="1">
    <citation type="submission" date="2019-03" db="EMBL/GenBank/DDBJ databases">
        <title>Genomic Encyclopedia of Type Strains, Phase IV (KMG-IV): sequencing the most valuable type-strain genomes for metagenomic binning, comparative biology and taxonomic classification.</title>
        <authorList>
            <person name="Goeker M."/>
        </authorList>
    </citation>
    <scope>NUCLEOTIDE SEQUENCE [LARGE SCALE GENOMIC DNA]</scope>
    <source>
        <strain evidence="3 4">DSM 12121</strain>
    </source>
</reference>
<organism evidence="3 4">
    <name type="scientific">Azoarcus indigens</name>
    <dbReference type="NCBI Taxonomy" id="29545"/>
    <lineage>
        <taxon>Bacteria</taxon>
        <taxon>Pseudomonadati</taxon>
        <taxon>Pseudomonadota</taxon>
        <taxon>Betaproteobacteria</taxon>
        <taxon>Rhodocyclales</taxon>
        <taxon>Zoogloeaceae</taxon>
        <taxon>Azoarcus</taxon>
    </lineage>
</organism>
<feature type="region of interest" description="Disordered" evidence="1">
    <location>
        <begin position="1"/>
        <end position="20"/>
    </location>
</feature>
<gene>
    <name evidence="3" type="ORF">C7389_101559</name>
</gene>
<name>A0A4R6EH86_9RHOO</name>
<sequence>MKYATGHKRPAGYTPPTSDTDPIMKLVLLSAILAGSAPFAHAQAYKCVYGNGTVSYQDQPCVQPGSHAEIRVIQPTPEQRRDAQLRARQDALRAQLLDLQEEEIARRRAQLEESEARRAAASPSARPRTEADKCADYRERLADAQYWQKRFLHPANIQREEEKARHYDERAFFECKASDRPSVFDKK</sequence>
<feature type="region of interest" description="Disordered" evidence="1">
    <location>
        <begin position="113"/>
        <end position="132"/>
    </location>
</feature>
<keyword evidence="4" id="KW-1185">Reference proteome</keyword>
<accession>A0A4R6EH86</accession>
<dbReference type="Pfam" id="PF13511">
    <property type="entry name" value="DUF4124"/>
    <property type="match status" value="1"/>
</dbReference>
<dbReference type="OrthoDB" id="9182526at2"/>
<feature type="domain" description="DUF4124" evidence="2">
    <location>
        <begin position="33"/>
        <end position="81"/>
    </location>
</feature>
<protein>
    <submittedName>
        <fullName evidence="3">Uncharacterized protein DUF4124</fullName>
    </submittedName>
</protein>